<organism evidence="1 2">
    <name type="scientific">Halalkalicoccus paucihalophilus</name>
    <dbReference type="NCBI Taxonomy" id="1008153"/>
    <lineage>
        <taxon>Archaea</taxon>
        <taxon>Methanobacteriati</taxon>
        <taxon>Methanobacteriota</taxon>
        <taxon>Stenosarchaea group</taxon>
        <taxon>Halobacteria</taxon>
        <taxon>Halobacteriales</taxon>
        <taxon>Halococcaceae</taxon>
        <taxon>Halalkalicoccus</taxon>
    </lineage>
</organism>
<gene>
    <name evidence="1" type="ORF">HAPAU_32060</name>
</gene>
<dbReference type="EMBL" id="LTAZ01000012">
    <property type="protein sequence ID" value="KYH24829.1"/>
    <property type="molecule type" value="Genomic_DNA"/>
</dbReference>
<protein>
    <submittedName>
        <fullName evidence="1">Uncharacterized protein</fullName>
    </submittedName>
</protein>
<name>A0A151AB30_9EURY</name>
<evidence type="ECO:0000313" key="2">
    <source>
        <dbReference type="Proteomes" id="UP000075321"/>
    </source>
</evidence>
<reference evidence="1 2" key="1">
    <citation type="submission" date="2016-02" db="EMBL/GenBank/DDBJ databases">
        <title>Genome sequence of Halalkalicoccus paucihalophilus DSM 24557.</title>
        <authorList>
            <person name="Poehlein A."/>
            <person name="Daniel R."/>
        </authorList>
    </citation>
    <scope>NUCLEOTIDE SEQUENCE [LARGE SCALE GENOMIC DNA]</scope>
    <source>
        <strain evidence="1 2">DSM 24557</strain>
    </source>
</reference>
<dbReference type="PATRIC" id="fig|1008153.3.peg.3359"/>
<dbReference type="AlphaFoldDB" id="A0A151AB30"/>
<proteinExistence type="predicted"/>
<keyword evidence="2" id="KW-1185">Reference proteome</keyword>
<accession>A0A151AB30</accession>
<comment type="caution">
    <text evidence="1">The sequence shown here is derived from an EMBL/GenBank/DDBJ whole genome shotgun (WGS) entry which is preliminary data.</text>
</comment>
<sequence length="104" mass="11757">MMSDETQSAVHYRFDESVDLLTAFEQARIEHLEVSNERTIVIYSRTIFDFEVDDGGLADARLVTVEVFDVSPDYSVTDAPDPVTLTEPLIEELAVTIGVDWERC</sequence>
<dbReference type="Proteomes" id="UP000075321">
    <property type="component" value="Unassembled WGS sequence"/>
</dbReference>
<evidence type="ECO:0000313" key="1">
    <source>
        <dbReference type="EMBL" id="KYH24829.1"/>
    </source>
</evidence>